<dbReference type="PANTHER" id="PTHR13696">
    <property type="entry name" value="P-LOOP CONTAINING NUCLEOSIDE TRIPHOSPHATE HYDROLASE"/>
    <property type="match status" value="1"/>
</dbReference>
<accession>A0ABW0N584</accession>
<organism evidence="3 4">
    <name type="scientific">Nocardioides caricicola</name>
    <dbReference type="NCBI Taxonomy" id="634770"/>
    <lineage>
        <taxon>Bacteria</taxon>
        <taxon>Bacillati</taxon>
        <taxon>Actinomycetota</taxon>
        <taxon>Actinomycetes</taxon>
        <taxon>Propionibacteriales</taxon>
        <taxon>Nocardioidaceae</taxon>
        <taxon>Nocardioides</taxon>
    </lineage>
</organism>
<dbReference type="RefSeq" id="WP_345175042.1">
    <property type="nucleotide sequence ID" value="NZ_BAABFQ010000005.1"/>
</dbReference>
<dbReference type="InterPro" id="IPR025669">
    <property type="entry name" value="AAA_dom"/>
</dbReference>
<proteinExistence type="predicted"/>
<feature type="domain" description="AAA" evidence="2">
    <location>
        <begin position="3"/>
        <end position="179"/>
    </location>
</feature>
<dbReference type="SUPFAM" id="SSF52540">
    <property type="entry name" value="P-loop containing nucleoside triphosphate hydrolases"/>
    <property type="match status" value="1"/>
</dbReference>
<evidence type="ECO:0000256" key="1">
    <source>
        <dbReference type="SAM" id="MobiDB-lite"/>
    </source>
</evidence>
<dbReference type="Pfam" id="PF13614">
    <property type="entry name" value="AAA_31"/>
    <property type="match status" value="1"/>
</dbReference>
<keyword evidence="4" id="KW-1185">Reference proteome</keyword>
<protein>
    <submittedName>
        <fullName evidence="3">ParA family protein</fullName>
    </submittedName>
</protein>
<evidence type="ECO:0000259" key="2">
    <source>
        <dbReference type="Pfam" id="PF13614"/>
    </source>
</evidence>
<sequence>MTTTLAIANQKGGVAKTTTVASVGAALAELGSSVLLVDLDPQACLTFSLGIDPEDLELSVHHVLTKGLDPAEVILQTDDGVDLLPATIELARAEAELLTRTGREHVLKTMIESLEDSDLDYDWVLLDCPPSLGVLTVAALTAADGVLVPLQCETLSHRGVGQLLDTVHDVRRFTNRGLEVWGVLPTLYDGRTNHARTVLETISDTYDLEVIEPPIPKTIKFAEAPAAGRSILATSRSNKGAQAYREVAVNLVERSKRPKKKAQKKAQRKAER</sequence>
<dbReference type="Gene3D" id="3.40.50.300">
    <property type="entry name" value="P-loop containing nucleotide triphosphate hydrolases"/>
    <property type="match status" value="1"/>
</dbReference>
<dbReference type="EMBL" id="JBHSMD010000006">
    <property type="protein sequence ID" value="MFC5494908.1"/>
    <property type="molecule type" value="Genomic_DNA"/>
</dbReference>
<feature type="region of interest" description="Disordered" evidence="1">
    <location>
        <begin position="252"/>
        <end position="272"/>
    </location>
</feature>
<dbReference type="Proteomes" id="UP001595956">
    <property type="component" value="Unassembled WGS sequence"/>
</dbReference>
<name>A0ABW0N584_9ACTN</name>
<evidence type="ECO:0000313" key="4">
    <source>
        <dbReference type="Proteomes" id="UP001595956"/>
    </source>
</evidence>
<dbReference type="PANTHER" id="PTHR13696:SF99">
    <property type="entry name" value="COBYRINIC ACID AC-DIAMIDE SYNTHASE"/>
    <property type="match status" value="1"/>
</dbReference>
<feature type="compositionally biased region" description="Basic residues" evidence="1">
    <location>
        <begin position="256"/>
        <end position="272"/>
    </location>
</feature>
<dbReference type="InterPro" id="IPR050678">
    <property type="entry name" value="DNA_Partitioning_ATPase"/>
</dbReference>
<comment type="caution">
    <text evidence="3">The sequence shown here is derived from an EMBL/GenBank/DDBJ whole genome shotgun (WGS) entry which is preliminary data.</text>
</comment>
<evidence type="ECO:0000313" key="3">
    <source>
        <dbReference type="EMBL" id="MFC5494908.1"/>
    </source>
</evidence>
<gene>
    <name evidence="3" type="ORF">ACFPKY_17485</name>
</gene>
<reference evidence="4" key="1">
    <citation type="journal article" date="2019" name="Int. J. Syst. Evol. Microbiol.">
        <title>The Global Catalogue of Microorganisms (GCM) 10K type strain sequencing project: providing services to taxonomists for standard genome sequencing and annotation.</title>
        <authorList>
            <consortium name="The Broad Institute Genomics Platform"/>
            <consortium name="The Broad Institute Genome Sequencing Center for Infectious Disease"/>
            <person name="Wu L."/>
            <person name="Ma J."/>
        </authorList>
    </citation>
    <scope>NUCLEOTIDE SEQUENCE [LARGE SCALE GENOMIC DNA]</scope>
    <source>
        <strain evidence="4">KACC 13778</strain>
    </source>
</reference>
<dbReference type="InterPro" id="IPR027417">
    <property type="entry name" value="P-loop_NTPase"/>
</dbReference>
<dbReference type="CDD" id="cd02042">
    <property type="entry name" value="ParAB_family"/>
    <property type="match status" value="1"/>
</dbReference>